<dbReference type="Gene3D" id="1.20.1720.10">
    <property type="entry name" value="Multidrug resistance protein D"/>
    <property type="match status" value="1"/>
</dbReference>
<dbReference type="Pfam" id="PF07690">
    <property type="entry name" value="MFS_1"/>
    <property type="match status" value="1"/>
</dbReference>
<evidence type="ECO:0000256" key="4">
    <source>
        <dbReference type="ARBA" id="ARBA00023136"/>
    </source>
</evidence>
<protein>
    <recommendedName>
        <fullName evidence="6">Major facilitator superfamily (MFS) profile domain-containing protein</fullName>
    </recommendedName>
</protein>
<keyword evidence="3 5" id="KW-1133">Transmembrane helix</keyword>
<comment type="subcellular location">
    <subcellularLocation>
        <location evidence="1">Membrane</location>
        <topology evidence="1">Multi-pass membrane protein</topology>
    </subcellularLocation>
</comment>
<dbReference type="PANTHER" id="PTHR23502:SF60">
    <property type="entry name" value="MAJOR FACILITATOR SUPERFAMILY (MFS) PROFILE DOMAIN-CONTAINING PROTEIN-RELATED"/>
    <property type="match status" value="1"/>
</dbReference>
<name>A0A5N6KG69_MONLA</name>
<feature type="transmembrane region" description="Helical" evidence="5">
    <location>
        <begin position="80"/>
        <end position="98"/>
    </location>
</feature>
<dbReference type="EMBL" id="VIGI01000003">
    <property type="protein sequence ID" value="KAB8302655.1"/>
    <property type="molecule type" value="Genomic_DNA"/>
</dbReference>
<dbReference type="GO" id="GO:0022857">
    <property type="term" value="F:transmembrane transporter activity"/>
    <property type="evidence" value="ECO:0007669"/>
    <property type="project" value="InterPro"/>
</dbReference>
<gene>
    <name evidence="7" type="ORF">EYC80_006019</name>
</gene>
<dbReference type="InterPro" id="IPR011701">
    <property type="entry name" value="MFS"/>
</dbReference>
<dbReference type="PROSITE" id="PS50850">
    <property type="entry name" value="MFS"/>
    <property type="match status" value="1"/>
</dbReference>
<keyword evidence="4 5" id="KW-0472">Membrane</keyword>
<evidence type="ECO:0000256" key="2">
    <source>
        <dbReference type="ARBA" id="ARBA00022692"/>
    </source>
</evidence>
<dbReference type="GO" id="GO:0016020">
    <property type="term" value="C:membrane"/>
    <property type="evidence" value="ECO:0007669"/>
    <property type="project" value="UniProtKB-SubCell"/>
</dbReference>
<dbReference type="SUPFAM" id="SSF103473">
    <property type="entry name" value="MFS general substrate transporter"/>
    <property type="match status" value="1"/>
</dbReference>
<dbReference type="AlphaFoldDB" id="A0A5N6KG69"/>
<feature type="transmembrane region" description="Helical" evidence="5">
    <location>
        <begin position="149"/>
        <end position="168"/>
    </location>
</feature>
<evidence type="ECO:0000256" key="1">
    <source>
        <dbReference type="ARBA" id="ARBA00004141"/>
    </source>
</evidence>
<dbReference type="PANTHER" id="PTHR23502">
    <property type="entry name" value="MAJOR FACILITATOR SUPERFAMILY"/>
    <property type="match status" value="1"/>
</dbReference>
<evidence type="ECO:0000313" key="8">
    <source>
        <dbReference type="Proteomes" id="UP000326757"/>
    </source>
</evidence>
<accession>A0A5N6KG69</accession>
<dbReference type="InterPro" id="IPR020846">
    <property type="entry name" value="MFS_dom"/>
</dbReference>
<feature type="transmembrane region" description="Helical" evidence="5">
    <location>
        <begin position="174"/>
        <end position="199"/>
    </location>
</feature>
<comment type="caution">
    <text evidence="7">The sequence shown here is derived from an EMBL/GenBank/DDBJ whole genome shotgun (WGS) entry which is preliminary data.</text>
</comment>
<dbReference type="OrthoDB" id="5296287at2759"/>
<dbReference type="InterPro" id="IPR036259">
    <property type="entry name" value="MFS_trans_sf"/>
</dbReference>
<dbReference type="Proteomes" id="UP000326757">
    <property type="component" value="Unassembled WGS sequence"/>
</dbReference>
<reference evidence="7 8" key="1">
    <citation type="submission" date="2019-06" db="EMBL/GenBank/DDBJ databases">
        <title>Genome Sequence of the Brown Rot Fungal Pathogen Monilinia laxa.</title>
        <authorList>
            <person name="De Miccolis Angelini R.M."/>
            <person name="Landi L."/>
            <person name="Abate D."/>
            <person name="Pollastro S."/>
            <person name="Romanazzi G."/>
            <person name="Faretra F."/>
        </authorList>
    </citation>
    <scope>NUCLEOTIDE SEQUENCE [LARGE SCALE GENOMIC DNA]</scope>
    <source>
        <strain evidence="7 8">Mlax316</strain>
    </source>
</reference>
<evidence type="ECO:0000256" key="5">
    <source>
        <dbReference type="SAM" id="Phobius"/>
    </source>
</evidence>
<keyword evidence="2 5" id="KW-0812">Transmembrane</keyword>
<proteinExistence type="predicted"/>
<sequence length="222" mass="23957">MTSQPPLISGAESASKLHIMSTEATLHCYSDSTVLNSSAKEMHTSDQRVIESDLSNHDLTRSDWLSPLQNPINWSPMRKWTTVFLLVITNFIAATYTSAFEPALPAIMVNFHSANDSVASLTVSIYTIGYCLGPFIIASMSELYGRATVLYPGYIGFMLALAVCGSSRNLLLSVIFRAIMGFAAITFVLMCPAIVADLIPREERGLALSIMSAGPVVGPTIG</sequence>
<organism evidence="7 8">
    <name type="scientific">Monilinia laxa</name>
    <name type="common">Brown rot fungus</name>
    <name type="synonym">Sclerotinia laxa</name>
    <dbReference type="NCBI Taxonomy" id="61186"/>
    <lineage>
        <taxon>Eukaryota</taxon>
        <taxon>Fungi</taxon>
        <taxon>Dikarya</taxon>
        <taxon>Ascomycota</taxon>
        <taxon>Pezizomycotina</taxon>
        <taxon>Leotiomycetes</taxon>
        <taxon>Helotiales</taxon>
        <taxon>Sclerotiniaceae</taxon>
        <taxon>Monilinia</taxon>
    </lineage>
</organism>
<evidence type="ECO:0000259" key="6">
    <source>
        <dbReference type="PROSITE" id="PS50850"/>
    </source>
</evidence>
<keyword evidence="8" id="KW-1185">Reference proteome</keyword>
<evidence type="ECO:0000313" key="7">
    <source>
        <dbReference type="EMBL" id="KAB8302655.1"/>
    </source>
</evidence>
<evidence type="ECO:0000256" key="3">
    <source>
        <dbReference type="ARBA" id="ARBA00022989"/>
    </source>
</evidence>
<feature type="transmembrane region" description="Helical" evidence="5">
    <location>
        <begin position="118"/>
        <end position="137"/>
    </location>
</feature>
<feature type="domain" description="Major facilitator superfamily (MFS) profile" evidence="6">
    <location>
        <begin position="82"/>
        <end position="222"/>
    </location>
</feature>